<dbReference type="EMBL" id="VANU01000008">
    <property type="protein sequence ID" value="TLP35554.1"/>
    <property type="molecule type" value="Genomic_DNA"/>
</dbReference>
<gene>
    <name evidence="7" type="ORF">FDK22_14995</name>
</gene>
<keyword evidence="2" id="KW-0479">Metal-binding</keyword>
<dbReference type="InterPro" id="IPR010226">
    <property type="entry name" value="NADH_quinone_OxRdtase_chainI"/>
</dbReference>
<feature type="domain" description="4Fe-4S ferredoxin-type" evidence="6">
    <location>
        <begin position="30"/>
        <end position="59"/>
    </location>
</feature>
<dbReference type="GO" id="GO:0051539">
    <property type="term" value="F:4 iron, 4 sulfur cluster binding"/>
    <property type="evidence" value="ECO:0007669"/>
    <property type="project" value="UniProtKB-KW"/>
</dbReference>
<dbReference type="GO" id="GO:0003954">
    <property type="term" value="F:NADH dehydrogenase activity"/>
    <property type="evidence" value="ECO:0007669"/>
    <property type="project" value="TreeGrafter"/>
</dbReference>
<keyword evidence="8" id="KW-1185">Reference proteome</keyword>
<dbReference type="Pfam" id="PF12838">
    <property type="entry name" value="Fer4_7"/>
    <property type="match status" value="1"/>
</dbReference>
<proteinExistence type="predicted"/>
<dbReference type="PANTHER" id="PTHR10849">
    <property type="entry name" value="NADH DEHYDROGENASE UBIQUINONE IRON-SULFUR PROTEIN 8, MITOCHONDRIAL"/>
    <property type="match status" value="1"/>
</dbReference>
<dbReference type="InterPro" id="IPR017896">
    <property type="entry name" value="4Fe4S_Fe-S-bd"/>
</dbReference>
<dbReference type="PROSITE" id="PS00198">
    <property type="entry name" value="4FE4S_FER_1"/>
    <property type="match status" value="2"/>
</dbReference>
<dbReference type="PANTHER" id="PTHR10849:SF35">
    <property type="entry name" value="FORMATE HYDROGENLYASE SUBUNIT 6-RELATED"/>
    <property type="match status" value="1"/>
</dbReference>
<reference evidence="7 8" key="1">
    <citation type="submission" date="2019-05" db="EMBL/GenBank/DDBJ databases">
        <title>Arcobacter sp. nov., isolated from sea sediment.</title>
        <authorList>
            <person name="Kim W."/>
        </authorList>
    </citation>
    <scope>NUCLEOTIDE SEQUENCE [LARGE SCALE GENOMIC DNA]</scope>
    <source>
        <strain evidence="7 8">CAU 1517</strain>
    </source>
</reference>
<evidence type="ECO:0000256" key="1">
    <source>
        <dbReference type="ARBA" id="ARBA00022485"/>
    </source>
</evidence>
<keyword evidence="3" id="KW-0677">Repeat</keyword>
<evidence type="ECO:0000259" key="6">
    <source>
        <dbReference type="PROSITE" id="PS51379"/>
    </source>
</evidence>
<dbReference type="OrthoDB" id="9803192at2"/>
<evidence type="ECO:0000313" key="8">
    <source>
        <dbReference type="Proteomes" id="UP000308901"/>
    </source>
</evidence>
<evidence type="ECO:0000256" key="5">
    <source>
        <dbReference type="ARBA" id="ARBA00023014"/>
    </source>
</evidence>
<dbReference type="GO" id="GO:0009060">
    <property type="term" value="P:aerobic respiration"/>
    <property type="evidence" value="ECO:0007669"/>
    <property type="project" value="TreeGrafter"/>
</dbReference>
<evidence type="ECO:0000313" key="7">
    <source>
        <dbReference type="EMBL" id="TLP35554.1"/>
    </source>
</evidence>
<evidence type="ECO:0000256" key="3">
    <source>
        <dbReference type="ARBA" id="ARBA00022737"/>
    </source>
</evidence>
<dbReference type="AlphaFoldDB" id="A0A5R8XXC2"/>
<dbReference type="GO" id="GO:0046872">
    <property type="term" value="F:metal ion binding"/>
    <property type="evidence" value="ECO:0007669"/>
    <property type="project" value="UniProtKB-KW"/>
</dbReference>
<protein>
    <submittedName>
        <fullName evidence="7">4Fe-4S dicluster domain-containing protein</fullName>
    </submittedName>
</protein>
<dbReference type="SUPFAM" id="SSF54862">
    <property type="entry name" value="4Fe-4S ferredoxins"/>
    <property type="match status" value="1"/>
</dbReference>
<evidence type="ECO:0000256" key="4">
    <source>
        <dbReference type="ARBA" id="ARBA00023004"/>
    </source>
</evidence>
<keyword evidence="5" id="KW-0411">Iron-sulfur</keyword>
<accession>A0A5R8XXC2</accession>
<comment type="caution">
    <text evidence="7">The sequence shown here is derived from an EMBL/GenBank/DDBJ whole genome shotgun (WGS) entry which is preliminary data.</text>
</comment>
<evidence type="ECO:0000256" key="2">
    <source>
        <dbReference type="ARBA" id="ARBA00022723"/>
    </source>
</evidence>
<dbReference type="Proteomes" id="UP000308901">
    <property type="component" value="Unassembled WGS sequence"/>
</dbReference>
<dbReference type="Gene3D" id="3.30.70.3270">
    <property type="match status" value="1"/>
</dbReference>
<sequence>MKIIDIAKKYGLATYNYPFEPYEVHEGFRGKPVYDYDKCIGCTACAVACPSNAINVKLNEQGDKLVWEFDCARCIFCGRCDEVCPTNAVVQSDQFELAVKFDKKALKIVGELELQYCEVCNSAFTTKRLISYNLERLERAGWSSDNLDEKTKYIRTCPECKKNKVVEESNKYFSGVNNE</sequence>
<organism evidence="7 8">
    <name type="scientific">Arcobacter arenosus</name>
    <dbReference type="NCBI Taxonomy" id="2576037"/>
    <lineage>
        <taxon>Bacteria</taxon>
        <taxon>Pseudomonadati</taxon>
        <taxon>Campylobacterota</taxon>
        <taxon>Epsilonproteobacteria</taxon>
        <taxon>Campylobacterales</taxon>
        <taxon>Arcobacteraceae</taxon>
        <taxon>Arcobacter</taxon>
    </lineage>
</organism>
<dbReference type="NCBIfam" id="NF009053">
    <property type="entry name" value="PRK12387.1"/>
    <property type="match status" value="1"/>
</dbReference>
<dbReference type="PROSITE" id="PS51379">
    <property type="entry name" value="4FE4S_FER_2"/>
    <property type="match status" value="2"/>
</dbReference>
<dbReference type="RefSeq" id="WP_138153801.1">
    <property type="nucleotide sequence ID" value="NZ_VANU01000008.1"/>
</dbReference>
<dbReference type="InterPro" id="IPR017900">
    <property type="entry name" value="4Fe4S_Fe_S_CS"/>
</dbReference>
<keyword evidence="1" id="KW-0004">4Fe-4S</keyword>
<feature type="domain" description="4Fe-4S ferredoxin-type" evidence="6">
    <location>
        <begin position="65"/>
        <end position="94"/>
    </location>
</feature>
<keyword evidence="4" id="KW-0408">Iron</keyword>
<dbReference type="GO" id="GO:0016020">
    <property type="term" value="C:membrane"/>
    <property type="evidence" value="ECO:0007669"/>
    <property type="project" value="InterPro"/>
</dbReference>
<name>A0A5R8XXC2_9BACT</name>